<comment type="caution">
    <text evidence="4">The sequence shown here is derived from an EMBL/GenBank/DDBJ whole genome shotgun (WGS) entry which is preliminary data.</text>
</comment>
<dbReference type="Gene3D" id="3.40.50.360">
    <property type="match status" value="1"/>
</dbReference>
<dbReference type="GO" id="GO:0005829">
    <property type="term" value="C:cytosol"/>
    <property type="evidence" value="ECO:0007669"/>
    <property type="project" value="TreeGrafter"/>
</dbReference>
<dbReference type="RefSeq" id="WP_121689490.1">
    <property type="nucleotide sequence ID" value="NZ_RCUY01000015.1"/>
</dbReference>
<dbReference type="GO" id="GO:0003955">
    <property type="term" value="F:NAD(P)H dehydrogenase (quinone) activity"/>
    <property type="evidence" value="ECO:0007669"/>
    <property type="project" value="TreeGrafter"/>
</dbReference>
<dbReference type="OrthoDB" id="9798454at2"/>
<evidence type="ECO:0000256" key="2">
    <source>
        <dbReference type="ARBA" id="ARBA00023002"/>
    </source>
</evidence>
<organism evidence="4 5">
    <name type="scientific">Mycetocola lacteus</name>
    <dbReference type="NCBI Taxonomy" id="76637"/>
    <lineage>
        <taxon>Bacteria</taxon>
        <taxon>Bacillati</taxon>
        <taxon>Actinomycetota</taxon>
        <taxon>Actinomycetes</taxon>
        <taxon>Micrococcales</taxon>
        <taxon>Microbacteriaceae</taxon>
        <taxon>Mycetocola</taxon>
    </lineage>
</organism>
<evidence type="ECO:0000313" key="5">
    <source>
        <dbReference type="Proteomes" id="UP000269438"/>
    </source>
</evidence>
<dbReference type="Pfam" id="PF02525">
    <property type="entry name" value="Flavodoxin_2"/>
    <property type="match status" value="1"/>
</dbReference>
<dbReference type="EMBL" id="RCUY01000015">
    <property type="protein sequence ID" value="RLP79324.1"/>
    <property type="molecule type" value="Genomic_DNA"/>
</dbReference>
<evidence type="ECO:0000259" key="3">
    <source>
        <dbReference type="Pfam" id="PF02525"/>
    </source>
</evidence>
<gene>
    <name evidence="4" type="ORF">D9V34_16165</name>
</gene>
<protein>
    <submittedName>
        <fullName evidence="4">Flavodoxin family protein</fullName>
    </submittedName>
</protein>
<accession>A0A3L7AH13</accession>
<dbReference type="InterPro" id="IPR029039">
    <property type="entry name" value="Flavoprotein-like_sf"/>
</dbReference>
<proteinExistence type="inferred from homology"/>
<dbReference type="InterPro" id="IPR051545">
    <property type="entry name" value="NAD(P)H_dehydrogenase_qn"/>
</dbReference>
<dbReference type="AlphaFoldDB" id="A0A3L7AH13"/>
<keyword evidence="2" id="KW-0560">Oxidoreductase</keyword>
<dbReference type="PANTHER" id="PTHR10204">
    <property type="entry name" value="NAD P H OXIDOREDUCTASE-RELATED"/>
    <property type="match status" value="1"/>
</dbReference>
<evidence type="ECO:0000313" key="4">
    <source>
        <dbReference type="EMBL" id="RLP79324.1"/>
    </source>
</evidence>
<dbReference type="InterPro" id="IPR003680">
    <property type="entry name" value="Flavodoxin_fold"/>
</dbReference>
<dbReference type="PANTHER" id="PTHR10204:SF34">
    <property type="entry name" value="NAD(P)H DEHYDROGENASE [QUINONE] 1 ISOFORM 1"/>
    <property type="match status" value="1"/>
</dbReference>
<name>A0A3L7AH13_9MICO</name>
<evidence type="ECO:0000256" key="1">
    <source>
        <dbReference type="ARBA" id="ARBA00006252"/>
    </source>
</evidence>
<keyword evidence="5" id="KW-1185">Reference proteome</keyword>
<dbReference type="SUPFAM" id="SSF52218">
    <property type="entry name" value="Flavoproteins"/>
    <property type="match status" value="1"/>
</dbReference>
<dbReference type="Proteomes" id="UP000269438">
    <property type="component" value="Unassembled WGS sequence"/>
</dbReference>
<comment type="similarity">
    <text evidence="1">Belongs to the NAD(P)H dehydrogenase (quinone) family.</text>
</comment>
<reference evidence="4 5" key="1">
    <citation type="submission" date="2018-10" db="EMBL/GenBank/DDBJ databases">
        <authorList>
            <person name="Li J."/>
        </authorList>
    </citation>
    <scope>NUCLEOTIDE SEQUENCE [LARGE SCALE GENOMIC DNA]</scope>
    <source>
        <strain evidence="4 5">JCM 11654</strain>
    </source>
</reference>
<feature type="domain" description="Flavodoxin-like fold" evidence="3">
    <location>
        <begin position="8"/>
        <end position="213"/>
    </location>
</feature>
<sequence length="262" mass="28945">MTKTQPQALWIYAHPEAKSFNRDLFDAGRAELEKTHTVETSDLYAMGFDPLLTSADFGSHAHDDDPFMTRWVSARADGEVPADVLAEQNKLLAADLIVIQFPLWWYAVPAMLKGWMDRVFASGFAFDIEDPETGGSLRYGDGLMAGKRALIVVTAGEHATALGPRGISGDIDTLLFGLTHGTLFYTGMSTLPIHLIDQADDTTAESSAREITRLTERLAGVYEEAPVPYRTRKSGQYRPARVLRDEFVPGRVDLGIHRAESE</sequence>